<dbReference type="EC" id="2.7.7.65" evidence="1"/>
<organism evidence="5 6">
    <name type="scientific">Alginatibacterium sediminis</name>
    <dbReference type="NCBI Taxonomy" id="2164068"/>
    <lineage>
        <taxon>Bacteria</taxon>
        <taxon>Pseudomonadati</taxon>
        <taxon>Pseudomonadota</taxon>
        <taxon>Gammaproteobacteria</taxon>
        <taxon>Alteromonadales</taxon>
        <taxon>Alteromonadaceae</taxon>
        <taxon>Alginatibacterium</taxon>
    </lineage>
</organism>
<dbReference type="NCBIfam" id="TIGR00254">
    <property type="entry name" value="GGDEF"/>
    <property type="match status" value="1"/>
</dbReference>
<evidence type="ECO:0000256" key="1">
    <source>
        <dbReference type="ARBA" id="ARBA00012528"/>
    </source>
</evidence>
<reference evidence="5 6" key="1">
    <citation type="submission" date="2018-09" db="EMBL/GenBank/DDBJ databases">
        <authorList>
            <person name="Wang Z."/>
        </authorList>
    </citation>
    <scope>NUCLEOTIDE SEQUENCE [LARGE SCALE GENOMIC DNA]</scope>
    <source>
        <strain evidence="5 6">ALS 81</strain>
    </source>
</reference>
<dbReference type="AlphaFoldDB" id="A0A420E6G5"/>
<keyword evidence="6" id="KW-1185">Reference proteome</keyword>
<dbReference type="PROSITE" id="PS50887">
    <property type="entry name" value="GGDEF"/>
    <property type="match status" value="1"/>
</dbReference>
<dbReference type="InterPro" id="IPR000160">
    <property type="entry name" value="GGDEF_dom"/>
</dbReference>
<dbReference type="SMART" id="SM00267">
    <property type="entry name" value="GGDEF"/>
    <property type="match status" value="1"/>
</dbReference>
<accession>A0A420E6G5</accession>
<protein>
    <recommendedName>
        <fullName evidence="1">diguanylate cyclase</fullName>
        <ecNumber evidence="1">2.7.7.65</ecNumber>
    </recommendedName>
</protein>
<comment type="caution">
    <text evidence="5">The sequence shown here is derived from an EMBL/GenBank/DDBJ whole genome shotgun (WGS) entry which is preliminary data.</text>
</comment>
<dbReference type="Gene3D" id="3.30.70.270">
    <property type="match status" value="1"/>
</dbReference>
<evidence type="ECO:0000259" key="4">
    <source>
        <dbReference type="PROSITE" id="PS50887"/>
    </source>
</evidence>
<evidence type="ECO:0000313" key="5">
    <source>
        <dbReference type="EMBL" id="RKF13270.1"/>
    </source>
</evidence>
<keyword evidence="3" id="KW-0812">Transmembrane</keyword>
<dbReference type="RefSeq" id="WP_120356683.1">
    <property type="nucleotide sequence ID" value="NZ_RAQO01000012.1"/>
</dbReference>
<dbReference type="GO" id="GO:0005886">
    <property type="term" value="C:plasma membrane"/>
    <property type="evidence" value="ECO:0007669"/>
    <property type="project" value="TreeGrafter"/>
</dbReference>
<evidence type="ECO:0000256" key="2">
    <source>
        <dbReference type="ARBA" id="ARBA00034247"/>
    </source>
</evidence>
<dbReference type="OrthoDB" id="5706546at2"/>
<name>A0A420E6G5_9ALTE</name>
<dbReference type="CDD" id="cd01949">
    <property type="entry name" value="GGDEF"/>
    <property type="match status" value="1"/>
</dbReference>
<evidence type="ECO:0000256" key="3">
    <source>
        <dbReference type="SAM" id="Phobius"/>
    </source>
</evidence>
<dbReference type="GO" id="GO:0052621">
    <property type="term" value="F:diguanylate cyclase activity"/>
    <property type="evidence" value="ECO:0007669"/>
    <property type="project" value="UniProtKB-EC"/>
</dbReference>
<dbReference type="SUPFAM" id="SSF55073">
    <property type="entry name" value="Nucleotide cyclase"/>
    <property type="match status" value="1"/>
</dbReference>
<keyword evidence="3" id="KW-1133">Transmembrane helix</keyword>
<dbReference type="InterPro" id="IPR043128">
    <property type="entry name" value="Rev_trsase/Diguanyl_cyclase"/>
</dbReference>
<dbReference type="Gene3D" id="6.10.340.10">
    <property type="match status" value="1"/>
</dbReference>
<proteinExistence type="predicted"/>
<feature type="transmembrane region" description="Helical" evidence="3">
    <location>
        <begin position="285"/>
        <end position="304"/>
    </location>
</feature>
<gene>
    <name evidence="5" type="ORF">DBZ36_19630</name>
</gene>
<dbReference type="PANTHER" id="PTHR45138">
    <property type="entry name" value="REGULATORY COMPONENTS OF SENSORY TRANSDUCTION SYSTEM"/>
    <property type="match status" value="1"/>
</dbReference>
<dbReference type="InterPro" id="IPR029787">
    <property type="entry name" value="Nucleotide_cyclase"/>
</dbReference>
<dbReference type="PANTHER" id="PTHR45138:SF9">
    <property type="entry name" value="DIGUANYLATE CYCLASE DGCM-RELATED"/>
    <property type="match status" value="1"/>
</dbReference>
<dbReference type="Proteomes" id="UP000286482">
    <property type="component" value="Unassembled WGS sequence"/>
</dbReference>
<dbReference type="GO" id="GO:0043709">
    <property type="term" value="P:cell adhesion involved in single-species biofilm formation"/>
    <property type="evidence" value="ECO:0007669"/>
    <property type="project" value="TreeGrafter"/>
</dbReference>
<sequence length="721" mass="82013">MPRSRLKYARVIALSVFIASVLPSIGLSWLLINKHTQNVEQATEDELTRIAQSVRVELVHRYNNLLSNIELISNDRTLNQAIEDFLYAGNAYSILERFSNLSSSRQSVYLVSKDFEVVEQYQGYIDAFEQSPIVRKIKREIAQQPLDHDRQLVMVIEDQELFNSPDGERPISMGFAIVSPIYNMALHHDLRTEANGYLISINSFQAAIESQLGTLGKSDILTIDYNGVWLASSRNPDTPKGEHELSVVESFVVSAPSMNSDLAFNLHISRDFGARGNRINYLETLSFSFAGIIALSVIISLIIGRMVSQPFRRMSEIINQFKDGNYRLDQEREFRFDELHRMQILIQSMGGRIEQQLFLMNKKNKELEQVSGLKDQYLEEVKQFNVQLEARVVEQTKAMSLTLNHAQHHRELLHTLLNLSYDLQQCKNSDEVNEICVSGLCRILVSVPVAIMIRRIGEQNDSFLSSGISLEEQQLIRDQLEVFFNRKHSQTAEIFTVASFNYSLFPLAGVSEFYHGCILIRSDELNLEVKDSMSLFARQVGSIVESIELNSELQLVARTDALTGLANRKAFNEAMERQTGLYKRYPKDHFGLFIVDANGLKQVNDQYGHDQGDALICNIGEILRSQVRGVDKVYRLAGDEFAILVKKGELVSCKALELRLQQVSLEHFQVMTPNDGETVKRPVSFSVGYASSETMPIEDMFKAADKAMYEHKSAYYQHQKS</sequence>
<keyword evidence="3" id="KW-0472">Membrane</keyword>
<comment type="catalytic activity">
    <reaction evidence="2">
        <text>2 GTP = 3',3'-c-di-GMP + 2 diphosphate</text>
        <dbReference type="Rhea" id="RHEA:24898"/>
        <dbReference type="ChEBI" id="CHEBI:33019"/>
        <dbReference type="ChEBI" id="CHEBI:37565"/>
        <dbReference type="ChEBI" id="CHEBI:58805"/>
        <dbReference type="EC" id="2.7.7.65"/>
    </reaction>
</comment>
<evidence type="ECO:0000313" key="6">
    <source>
        <dbReference type="Proteomes" id="UP000286482"/>
    </source>
</evidence>
<feature type="transmembrane region" description="Helical" evidence="3">
    <location>
        <begin position="12"/>
        <end position="32"/>
    </location>
</feature>
<dbReference type="GO" id="GO:1902201">
    <property type="term" value="P:negative regulation of bacterial-type flagellum-dependent cell motility"/>
    <property type="evidence" value="ECO:0007669"/>
    <property type="project" value="TreeGrafter"/>
</dbReference>
<dbReference type="EMBL" id="RAQO01000012">
    <property type="protein sequence ID" value="RKF13270.1"/>
    <property type="molecule type" value="Genomic_DNA"/>
</dbReference>
<dbReference type="Pfam" id="PF00990">
    <property type="entry name" value="GGDEF"/>
    <property type="match status" value="1"/>
</dbReference>
<dbReference type="InterPro" id="IPR050469">
    <property type="entry name" value="Diguanylate_Cyclase"/>
</dbReference>
<feature type="domain" description="GGDEF" evidence="4">
    <location>
        <begin position="588"/>
        <end position="721"/>
    </location>
</feature>